<dbReference type="EMBL" id="QQXL01000010">
    <property type="protein sequence ID" value="RKW69391.1"/>
    <property type="molecule type" value="Genomic_DNA"/>
</dbReference>
<evidence type="ECO:0000256" key="9">
    <source>
        <dbReference type="HAMAP-Rule" id="MF_00275"/>
    </source>
</evidence>
<dbReference type="GO" id="GO:0030955">
    <property type="term" value="F:potassium ion binding"/>
    <property type="evidence" value="ECO:0007669"/>
    <property type="project" value="UniProtKB-UniRule"/>
</dbReference>
<keyword evidence="2 9" id="KW-1003">Cell membrane</keyword>
<dbReference type="NCBIfam" id="TIGR00680">
    <property type="entry name" value="kdpA"/>
    <property type="match status" value="1"/>
</dbReference>
<evidence type="ECO:0000313" key="11">
    <source>
        <dbReference type="Proteomes" id="UP000273119"/>
    </source>
</evidence>
<evidence type="ECO:0000313" key="10">
    <source>
        <dbReference type="EMBL" id="RKW69391.1"/>
    </source>
</evidence>
<dbReference type="Pfam" id="PF03814">
    <property type="entry name" value="KdpA"/>
    <property type="match status" value="1"/>
</dbReference>
<feature type="transmembrane region" description="Helical" evidence="9">
    <location>
        <begin position="380"/>
        <end position="398"/>
    </location>
</feature>
<dbReference type="Proteomes" id="UP000273119">
    <property type="component" value="Unassembled WGS sequence"/>
</dbReference>
<dbReference type="InterPro" id="IPR004623">
    <property type="entry name" value="KdpA"/>
</dbReference>
<accession>A0A496PFC9</accession>
<feature type="transmembrane region" description="Helical" evidence="9">
    <location>
        <begin position="419"/>
        <end position="441"/>
    </location>
</feature>
<dbReference type="GO" id="GO:0005886">
    <property type="term" value="C:plasma membrane"/>
    <property type="evidence" value="ECO:0007669"/>
    <property type="project" value="UniProtKB-SubCell"/>
</dbReference>
<protein>
    <recommendedName>
        <fullName evidence="9">Potassium-transporting ATPase potassium-binding subunit</fullName>
    </recommendedName>
    <alternativeName>
        <fullName evidence="9">ATP phosphohydrolase [potassium-transporting] A chain</fullName>
    </alternativeName>
    <alternativeName>
        <fullName evidence="9">Potassium-binding and translocating subunit A</fullName>
    </alternativeName>
    <alternativeName>
        <fullName evidence="9">Potassium-translocating ATPase A chain</fullName>
    </alternativeName>
</protein>
<evidence type="ECO:0000256" key="6">
    <source>
        <dbReference type="ARBA" id="ARBA00022989"/>
    </source>
</evidence>
<keyword evidence="5 9" id="KW-0630">Potassium</keyword>
<feature type="transmembrane region" description="Helical" evidence="9">
    <location>
        <begin position="6"/>
        <end position="25"/>
    </location>
</feature>
<comment type="function">
    <text evidence="9">Part of the high-affinity ATP-driven potassium transport (or Kdp) system, which catalyzes the hydrolysis of ATP coupled with the electrogenic transport of potassium into the cytoplasm. This subunit binds the extracellular potassium ions and delivers the ions to the membrane domain of KdpB through an intramembrane tunnel.</text>
</comment>
<feature type="transmembrane region" description="Helical" evidence="9">
    <location>
        <begin position="66"/>
        <end position="84"/>
    </location>
</feature>
<dbReference type="GO" id="GO:0008556">
    <property type="term" value="F:P-type potassium transmembrane transporter activity"/>
    <property type="evidence" value="ECO:0007669"/>
    <property type="project" value="InterPro"/>
</dbReference>
<dbReference type="HAMAP" id="MF_00275">
    <property type="entry name" value="KdpA"/>
    <property type="match status" value="1"/>
</dbReference>
<evidence type="ECO:0000256" key="7">
    <source>
        <dbReference type="ARBA" id="ARBA00023065"/>
    </source>
</evidence>
<evidence type="ECO:0000256" key="2">
    <source>
        <dbReference type="ARBA" id="ARBA00022475"/>
    </source>
</evidence>
<keyword evidence="7 9" id="KW-0406">Ion transport</keyword>
<gene>
    <name evidence="9" type="primary">kdpA</name>
    <name evidence="10" type="ORF">DWQ67_13285</name>
</gene>
<keyword evidence="4 9" id="KW-0812">Transmembrane</keyword>
<keyword evidence="6 9" id="KW-1133">Transmembrane helix</keyword>
<name>A0A496PFC9_9MICC</name>
<feature type="transmembrane region" description="Helical" evidence="9">
    <location>
        <begin position="180"/>
        <end position="198"/>
    </location>
</feature>
<feature type="transmembrane region" description="Helical" evidence="9">
    <location>
        <begin position="531"/>
        <end position="551"/>
    </location>
</feature>
<dbReference type="AlphaFoldDB" id="A0A496PFC9"/>
<keyword evidence="1 9" id="KW-0813">Transport</keyword>
<evidence type="ECO:0000256" key="3">
    <source>
        <dbReference type="ARBA" id="ARBA00022538"/>
    </source>
</evidence>
<organism evidence="10 11">
    <name type="scientific">Galactobacter caseinivorans</name>
    <dbReference type="NCBI Taxonomy" id="2676123"/>
    <lineage>
        <taxon>Bacteria</taxon>
        <taxon>Bacillati</taxon>
        <taxon>Actinomycetota</taxon>
        <taxon>Actinomycetes</taxon>
        <taxon>Micrococcales</taxon>
        <taxon>Micrococcaceae</taxon>
        <taxon>Galactobacter</taxon>
    </lineage>
</organism>
<evidence type="ECO:0000256" key="1">
    <source>
        <dbReference type="ARBA" id="ARBA00022448"/>
    </source>
</evidence>
<dbReference type="PIRSF" id="PIRSF001294">
    <property type="entry name" value="K_ATPaseA"/>
    <property type="match status" value="1"/>
</dbReference>
<dbReference type="PANTHER" id="PTHR30607:SF2">
    <property type="entry name" value="POTASSIUM-TRANSPORTING ATPASE POTASSIUM-BINDING SUBUNIT"/>
    <property type="match status" value="1"/>
</dbReference>
<keyword evidence="3 9" id="KW-0633">Potassium transport</keyword>
<proteinExistence type="inferred from homology"/>
<comment type="caution">
    <text evidence="10">The sequence shown here is derived from an EMBL/GenBank/DDBJ whole genome shotgun (WGS) entry which is preliminary data.</text>
</comment>
<comment type="similarity">
    <text evidence="9">Belongs to the KdpA family.</text>
</comment>
<comment type="subunit">
    <text evidence="9">The system is composed of three essential subunits: KdpA, KdpB and KdpC.</text>
</comment>
<feature type="transmembrane region" description="Helical" evidence="9">
    <location>
        <begin position="488"/>
        <end position="510"/>
    </location>
</feature>
<feature type="transmembrane region" description="Helical" evidence="9">
    <location>
        <begin position="285"/>
        <end position="304"/>
    </location>
</feature>
<evidence type="ECO:0000256" key="5">
    <source>
        <dbReference type="ARBA" id="ARBA00022958"/>
    </source>
</evidence>
<feature type="transmembrane region" description="Helical" evidence="9">
    <location>
        <begin position="141"/>
        <end position="159"/>
    </location>
</feature>
<comment type="subcellular location">
    <subcellularLocation>
        <location evidence="9">Cell membrane</location>
        <topology evidence="9">Multi-pass membrane protein</topology>
    </subcellularLocation>
</comment>
<feature type="transmembrane region" description="Helical" evidence="9">
    <location>
        <begin position="253"/>
        <end position="273"/>
    </location>
</feature>
<sequence length="562" mass="58155">MSDVGLNVLWAVAALAVVILILAAVHRPLGAYMAWVYTGPKNWRVERGIYKLSGVSADAEQTWRTYLRSVLIFSAGGLLLVYALQRMQPFLPASLGLPAVEEGLAFNTAASFVGNTNWQSYSPEQTLGLTVQMAGLAVQNFLSAAVGLAVAIALVRGLASKGSGTIGNAWVDITRGTVRLLLPIAAVGALLLVVAGVVQNLASPEAVSTVTGTVQNIPGGPVASQEAIKMLGTNGGGFFNANSAHPFENPNPFSSLVQILLVLIIPFSLPRTFGLMVGSPRQGRAILVVMAGLFITSYALLTWAELAANGAAPEAAGGAMEGKEQRFGIIGSTLFATTTTGTSTGAVNSMHDSYTALGGALPMLNMMLGEVAPGGVGSGLYGMLILAIVAVFVAGLLVGRTPEYLGKRIGRHEITLASLYLLVTPTLVLTGTALSFGIPALRESITGTSLLNDGNHGLSEVLYAFTSAANNNGSAFAGLTANTPWLNWALGLAILLGRFLPILLVLALAGKLAAQRPIPATAGTLPTHRPLFQGMLAGVTLLFTALTYFPVLALGPLAEGTI</sequence>
<evidence type="ECO:0000256" key="8">
    <source>
        <dbReference type="ARBA" id="ARBA00023136"/>
    </source>
</evidence>
<dbReference type="PANTHER" id="PTHR30607">
    <property type="entry name" value="POTASSIUM-TRANSPORTING ATPASE A CHAIN"/>
    <property type="match status" value="1"/>
</dbReference>
<reference evidence="10 11" key="1">
    <citation type="submission" date="2018-07" db="EMBL/GenBank/DDBJ databases">
        <title>Arthrobacter sp. nov., isolated from raw cow's milk with high bacterial count.</title>
        <authorList>
            <person name="Hahne J."/>
            <person name="Isele D."/>
            <person name="Lipski A."/>
        </authorList>
    </citation>
    <scope>NUCLEOTIDE SEQUENCE [LARGE SCALE GENOMIC DNA]</scope>
    <source>
        <strain evidence="10 11">JZ R-183</strain>
    </source>
</reference>
<keyword evidence="8 9" id="KW-0472">Membrane</keyword>
<keyword evidence="11" id="KW-1185">Reference proteome</keyword>
<evidence type="ECO:0000256" key="4">
    <source>
        <dbReference type="ARBA" id="ARBA00022692"/>
    </source>
</evidence>